<dbReference type="EMBL" id="PZKF01000020">
    <property type="protein sequence ID" value="PTE17287.1"/>
    <property type="molecule type" value="Genomic_DNA"/>
</dbReference>
<proteinExistence type="inferred from homology"/>
<keyword evidence="5" id="KW-1185">Reference proteome</keyword>
<dbReference type="PANTHER" id="PTHR30480:SF16">
    <property type="entry name" value="GLYCOSIDE HYDROLASE FAMILY 3 DOMAIN PROTEIN"/>
    <property type="match status" value="1"/>
</dbReference>
<gene>
    <name evidence="4" type="ORF">C5F46_09780</name>
</gene>
<evidence type="ECO:0000313" key="5">
    <source>
        <dbReference type="Proteomes" id="UP000241899"/>
    </source>
</evidence>
<dbReference type="SUPFAM" id="SSF51445">
    <property type="entry name" value="(Trans)glycosidases"/>
    <property type="match status" value="1"/>
</dbReference>
<dbReference type="GO" id="GO:0009254">
    <property type="term" value="P:peptidoglycan turnover"/>
    <property type="evidence" value="ECO:0007669"/>
    <property type="project" value="TreeGrafter"/>
</dbReference>
<feature type="signal peptide" evidence="3">
    <location>
        <begin position="1"/>
        <end position="27"/>
    </location>
</feature>
<accession>A0A2T4JHN4</accession>
<evidence type="ECO:0000256" key="1">
    <source>
        <dbReference type="ARBA" id="ARBA00005336"/>
    </source>
</evidence>
<dbReference type="AlphaFoldDB" id="A0A2T4JHN4"/>
<keyword evidence="2" id="KW-0378">Hydrolase</keyword>
<dbReference type="PANTHER" id="PTHR30480">
    <property type="entry name" value="BETA-HEXOSAMINIDASE-RELATED"/>
    <property type="match status" value="1"/>
</dbReference>
<dbReference type="GO" id="GO:0005975">
    <property type="term" value="P:carbohydrate metabolic process"/>
    <property type="evidence" value="ECO:0007669"/>
    <property type="project" value="InterPro"/>
</dbReference>
<protein>
    <submittedName>
        <fullName evidence="4">Uncharacterized protein</fullName>
    </submittedName>
</protein>
<evidence type="ECO:0000256" key="3">
    <source>
        <dbReference type="SAM" id="SignalP"/>
    </source>
</evidence>
<dbReference type="GO" id="GO:0004553">
    <property type="term" value="F:hydrolase activity, hydrolyzing O-glycosyl compounds"/>
    <property type="evidence" value="ECO:0007669"/>
    <property type="project" value="InterPro"/>
</dbReference>
<feature type="chain" id="PRO_5015530289" evidence="3">
    <location>
        <begin position="28"/>
        <end position="145"/>
    </location>
</feature>
<evidence type="ECO:0000256" key="2">
    <source>
        <dbReference type="ARBA" id="ARBA00022801"/>
    </source>
</evidence>
<dbReference type="InterPro" id="IPR036962">
    <property type="entry name" value="Glyco_hydro_3_N_sf"/>
</dbReference>
<sequence length="145" mass="15106">MSILTRRAILAAPFVIAALSGAGPARAAPGDPSPGLMILTGFRGTDPASPEAAQVCRMLARGEIAGVLLLERNIRSPEQLSRLTNALRAASPALPPVIALDQEGGKVARLGAAQGFLDWRGAADLARDTASSEDIYAYYAPRAQQ</sequence>
<dbReference type="Proteomes" id="UP000241899">
    <property type="component" value="Unassembled WGS sequence"/>
</dbReference>
<comment type="caution">
    <text evidence="4">The sequence shown here is derived from an EMBL/GenBank/DDBJ whole genome shotgun (WGS) entry which is preliminary data.</text>
</comment>
<feature type="non-terminal residue" evidence="4">
    <location>
        <position position="145"/>
    </location>
</feature>
<dbReference type="InterPro" id="IPR017853">
    <property type="entry name" value="GH"/>
</dbReference>
<evidence type="ECO:0000313" key="4">
    <source>
        <dbReference type="EMBL" id="PTE17287.1"/>
    </source>
</evidence>
<organism evidence="4 5">
    <name type="scientific">Phaeovulum veldkampii DSM 11550</name>
    <dbReference type="NCBI Taxonomy" id="1185920"/>
    <lineage>
        <taxon>Bacteria</taxon>
        <taxon>Pseudomonadati</taxon>
        <taxon>Pseudomonadota</taxon>
        <taxon>Alphaproteobacteria</taxon>
        <taxon>Rhodobacterales</taxon>
        <taxon>Paracoccaceae</taxon>
        <taxon>Phaeovulum</taxon>
    </lineage>
</organism>
<keyword evidence="3" id="KW-0732">Signal</keyword>
<comment type="similarity">
    <text evidence="1">Belongs to the glycosyl hydrolase 3 family.</text>
</comment>
<reference evidence="4 5" key="1">
    <citation type="submission" date="2018-03" db="EMBL/GenBank/DDBJ databases">
        <title>Rhodobacter veldkampii.</title>
        <authorList>
            <person name="Meyer T.E."/>
            <person name="Miller S."/>
            <person name="Lodha T."/>
            <person name="Gandham S."/>
            <person name="Chintalapati S."/>
            <person name="Chintalapati V.R."/>
        </authorList>
    </citation>
    <scope>NUCLEOTIDE SEQUENCE [LARGE SCALE GENOMIC DNA]</scope>
    <source>
        <strain evidence="4 5">DSM 11550</strain>
    </source>
</reference>
<dbReference type="Gene3D" id="3.20.20.300">
    <property type="entry name" value="Glycoside hydrolase, family 3, N-terminal domain"/>
    <property type="match status" value="1"/>
</dbReference>
<dbReference type="InterPro" id="IPR050226">
    <property type="entry name" value="NagZ_Beta-hexosaminidase"/>
</dbReference>
<name>A0A2T4JHN4_9RHOB</name>